<dbReference type="OrthoDB" id="8039031at2"/>
<comment type="caution">
    <text evidence="1">The sequence shown here is derived from an EMBL/GenBank/DDBJ whole genome shotgun (WGS) entry which is preliminary data.</text>
</comment>
<keyword evidence="2" id="KW-1185">Reference proteome</keyword>
<proteinExistence type="predicted"/>
<name>A0A547PT09_9RHOB</name>
<gene>
    <name evidence="1" type="ORF">FEV53_13160</name>
</gene>
<organism evidence="1 2">
    <name type="scientific">Palleronia caenipelagi</name>
    <dbReference type="NCBI Taxonomy" id="2489174"/>
    <lineage>
        <taxon>Bacteria</taxon>
        <taxon>Pseudomonadati</taxon>
        <taxon>Pseudomonadota</taxon>
        <taxon>Alphaproteobacteria</taxon>
        <taxon>Rhodobacterales</taxon>
        <taxon>Roseobacteraceae</taxon>
        <taxon>Palleronia</taxon>
    </lineage>
</organism>
<evidence type="ECO:0000313" key="2">
    <source>
        <dbReference type="Proteomes" id="UP000318590"/>
    </source>
</evidence>
<protein>
    <recommendedName>
        <fullName evidence="3">DUF2384 domain-containing protein</fullName>
    </recommendedName>
</protein>
<accession>A0A547PT09</accession>
<dbReference type="AlphaFoldDB" id="A0A547PT09"/>
<evidence type="ECO:0008006" key="3">
    <source>
        <dbReference type="Google" id="ProtNLM"/>
    </source>
</evidence>
<dbReference type="InterPro" id="IPR058292">
    <property type="entry name" value="DUF7986"/>
</dbReference>
<evidence type="ECO:0000313" key="1">
    <source>
        <dbReference type="EMBL" id="TRD17277.1"/>
    </source>
</evidence>
<dbReference type="Proteomes" id="UP000318590">
    <property type="component" value="Unassembled WGS sequence"/>
</dbReference>
<reference evidence="1 2" key="1">
    <citation type="submission" date="2019-06" db="EMBL/GenBank/DDBJ databases">
        <title>Paenimaribius caenipelagi gen. nov., sp. nov., isolated from a tidal flat.</title>
        <authorList>
            <person name="Yoon J.-H."/>
        </authorList>
    </citation>
    <scope>NUCLEOTIDE SEQUENCE [LARGE SCALE GENOMIC DNA]</scope>
    <source>
        <strain evidence="1 2">JBTF-M29</strain>
    </source>
</reference>
<sequence>MSGRIDLSALLNFIAQEQLWHDRLQEVVGEHPHPTMEEFDLGSEDLEELLGESATMLLWGCGFEDFLARRYPDGNIIDLYLKRRGWAETEANRAYFAALRDTPVSLYEVSDVRPGHSMVLRDLLTGADPVAVQEKSATQSLHQWDRIAVRVVPWEDHFVMSGAALPYTADATAMLLDALRDEDGSPVQITREILFGLASLFTGIWLGTELERMLDQEEPEILNRDGDPLMFHELRFPFAKGVTQKQIAPVLNKRRDMMSEGSKSWVWIETGKIRHSTASEGYPVFGSVELKGRALIVNVDSAARAAKAEAVITDLLGEVLRPPLTSIETVGQVSAANDATACDDGAIPPELVQQILQEQMDLHYRSTLDSPLPMLDGLSPREAARDPSTRDKVVGWLKHLENGSARSNAAIAGYDFTWMWHELGVMDGRR</sequence>
<dbReference type="EMBL" id="VFSV01000025">
    <property type="protein sequence ID" value="TRD17277.1"/>
    <property type="molecule type" value="Genomic_DNA"/>
</dbReference>
<dbReference type="RefSeq" id="WP_142835286.1">
    <property type="nucleotide sequence ID" value="NZ_VFSV01000025.1"/>
</dbReference>
<dbReference type="Pfam" id="PF25948">
    <property type="entry name" value="DUF7986"/>
    <property type="match status" value="1"/>
</dbReference>